<reference evidence="1" key="2">
    <citation type="submission" date="2015-06" db="UniProtKB">
        <authorList>
            <consortium name="EnsemblMetazoa"/>
        </authorList>
    </citation>
    <scope>IDENTIFICATION</scope>
</reference>
<sequence>MNNAHDLITIQKYLTDLLQIFLCKLKYPLKVKFKVDATCFI</sequence>
<protein>
    <submittedName>
        <fullName evidence="1">Uncharacterized protein</fullName>
    </submittedName>
</protein>
<evidence type="ECO:0000313" key="1">
    <source>
        <dbReference type="EnsemblMetazoa" id="tetur01g15150.1"/>
    </source>
</evidence>
<dbReference type="Proteomes" id="UP000015104">
    <property type="component" value="Unassembled WGS sequence"/>
</dbReference>
<dbReference type="EnsemblMetazoa" id="tetur01g15150.1">
    <property type="protein sequence ID" value="tetur01g15150.1"/>
    <property type="gene ID" value="tetur01g15150"/>
</dbReference>
<keyword evidence="2" id="KW-1185">Reference proteome</keyword>
<evidence type="ECO:0000313" key="2">
    <source>
        <dbReference type="Proteomes" id="UP000015104"/>
    </source>
</evidence>
<dbReference type="HOGENOM" id="CLU_3280113_0_0_1"/>
<reference evidence="2" key="1">
    <citation type="submission" date="2011-08" db="EMBL/GenBank/DDBJ databases">
        <authorList>
            <person name="Rombauts S."/>
        </authorList>
    </citation>
    <scope>NUCLEOTIDE SEQUENCE</scope>
    <source>
        <strain evidence="2">London</strain>
    </source>
</reference>
<organism evidence="1 2">
    <name type="scientific">Tetranychus urticae</name>
    <name type="common">Two-spotted spider mite</name>
    <dbReference type="NCBI Taxonomy" id="32264"/>
    <lineage>
        <taxon>Eukaryota</taxon>
        <taxon>Metazoa</taxon>
        <taxon>Ecdysozoa</taxon>
        <taxon>Arthropoda</taxon>
        <taxon>Chelicerata</taxon>
        <taxon>Arachnida</taxon>
        <taxon>Acari</taxon>
        <taxon>Acariformes</taxon>
        <taxon>Trombidiformes</taxon>
        <taxon>Prostigmata</taxon>
        <taxon>Eleutherengona</taxon>
        <taxon>Raphignathae</taxon>
        <taxon>Tetranychoidea</taxon>
        <taxon>Tetranychidae</taxon>
        <taxon>Tetranychus</taxon>
    </lineage>
</organism>
<name>T1JTR7_TETUR</name>
<accession>T1JTR7</accession>
<dbReference type="EMBL" id="CAEY01000484">
    <property type="status" value="NOT_ANNOTATED_CDS"/>
    <property type="molecule type" value="Genomic_DNA"/>
</dbReference>
<proteinExistence type="predicted"/>
<dbReference type="AlphaFoldDB" id="T1JTR7"/>